<sequence length="511" mass="55247">MIMTQTPRAPPPRAKVGSPCTRRHGMLDPSHCRRNPRTRGAFQRAADPGSSCTESDATYRPAAAPSSPYSTTIGNPPPISNDSSPGRAREVPPGSSSSSLRMISFLGQTQRVPPPSSARPEVRCKKRRTPCGRRQPSRREGEQAYLWASRRDDACGGTGISVILKEHGVLRMVTHKPKRDVVDGDSPLVDKYDCRDDSPRVQLADATENLVTIVEDATEDDDKYAITLDTVVEEASKEEDDDAIAHGLEGQPERTAAAAAAVKSCDIEARDAAIKTLKDCCGADEQGVKDVIAKGLQSVDHMFEKLASGVDWCHKTCVEAKVCRPMGDLQLATPAPEAATEDPKKVATVADKLEAEEAGDDILVWTREDCGVEGRADEDESREGVSAVIENYIKEENDSEANEGHLAPIPESSGVSKKGKPGRFSPFKSTRPRKWGTGRKGAADDASLGSARSNRSGMFRMRRRGKRGNGATDDESLNSARSNRSGMFRIGIPRKSLGFKNKVPVLQATAE</sequence>
<keyword evidence="3" id="KW-1185">Reference proteome</keyword>
<name>K0RBS1_THAOC</name>
<dbReference type="Proteomes" id="UP000266841">
    <property type="component" value="Unassembled WGS sequence"/>
</dbReference>
<proteinExistence type="predicted"/>
<gene>
    <name evidence="2" type="ORF">THAOC_34782</name>
</gene>
<dbReference type="EMBL" id="AGNL01047688">
    <property type="protein sequence ID" value="EJK46546.1"/>
    <property type="molecule type" value="Genomic_DNA"/>
</dbReference>
<feature type="region of interest" description="Disordered" evidence="1">
    <location>
        <begin position="1"/>
        <end position="142"/>
    </location>
</feature>
<organism evidence="2 3">
    <name type="scientific">Thalassiosira oceanica</name>
    <name type="common">Marine diatom</name>
    <dbReference type="NCBI Taxonomy" id="159749"/>
    <lineage>
        <taxon>Eukaryota</taxon>
        <taxon>Sar</taxon>
        <taxon>Stramenopiles</taxon>
        <taxon>Ochrophyta</taxon>
        <taxon>Bacillariophyta</taxon>
        <taxon>Coscinodiscophyceae</taxon>
        <taxon>Thalassiosirophycidae</taxon>
        <taxon>Thalassiosirales</taxon>
        <taxon>Thalassiosiraceae</taxon>
        <taxon>Thalassiosira</taxon>
    </lineage>
</organism>
<evidence type="ECO:0000313" key="3">
    <source>
        <dbReference type="Proteomes" id="UP000266841"/>
    </source>
</evidence>
<comment type="caution">
    <text evidence="2">The sequence shown here is derived from an EMBL/GenBank/DDBJ whole genome shotgun (WGS) entry which is preliminary data.</text>
</comment>
<dbReference type="AlphaFoldDB" id="K0RBS1"/>
<evidence type="ECO:0000256" key="1">
    <source>
        <dbReference type="SAM" id="MobiDB-lite"/>
    </source>
</evidence>
<accession>K0RBS1</accession>
<feature type="compositionally biased region" description="Polar residues" evidence="1">
    <location>
        <begin position="67"/>
        <end position="84"/>
    </location>
</feature>
<protein>
    <submittedName>
        <fullName evidence="2">Uncharacterized protein</fullName>
    </submittedName>
</protein>
<reference evidence="2 3" key="1">
    <citation type="journal article" date="2012" name="Genome Biol.">
        <title>Genome and low-iron response of an oceanic diatom adapted to chronic iron limitation.</title>
        <authorList>
            <person name="Lommer M."/>
            <person name="Specht M."/>
            <person name="Roy A.S."/>
            <person name="Kraemer L."/>
            <person name="Andreson R."/>
            <person name="Gutowska M.A."/>
            <person name="Wolf J."/>
            <person name="Bergner S.V."/>
            <person name="Schilhabel M.B."/>
            <person name="Klostermeier U.C."/>
            <person name="Beiko R.G."/>
            <person name="Rosenstiel P."/>
            <person name="Hippler M."/>
            <person name="Laroche J."/>
        </authorList>
    </citation>
    <scope>NUCLEOTIDE SEQUENCE [LARGE SCALE GENOMIC DNA]</scope>
    <source>
        <strain evidence="2 3">CCMP1005</strain>
    </source>
</reference>
<evidence type="ECO:0000313" key="2">
    <source>
        <dbReference type="EMBL" id="EJK46546.1"/>
    </source>
</evidence>
<feature type="region of interest" description="Disordered" evidence="1">
    <location>
        <begin position="395"/>
        <end position="489"/>
    </location>
</feature>